<evidence type="ECO:0000256" key="2">
    <source>
        <dbReference type="SAM" id="Phobius"/>
    </source>
</evidence>
<reference evidence="4" key="2">
    <citation type="submission" date="2016-11" db="EMBL/GenBank/DDBJ databases">
        <authorList>
            <person name="Varghese N."/>
            <person name="Submissions S."/>
        </authorList>
    </citation>
    <scope>NUCLEOTIDE SEQUENCE</scope>
    <source>
        <strain evidence="4">DSM 4029</strain>
    </source>
</reference>
<accession>A0AAQ1MC68</accession>
<organism evidence="4 5">
    <name type="scientific">Bittarella massiliensis</name>
    <name type="common">ex Durand et al. 2017</name>
    <dbReference type="NCBI Taxonomy" id="1720313"/>
    <lineage>
        <taxon>Bacteria</taxon>
        <taxon>Bacillati</taxon>
        <taxon>Bacillota</taxon>
        <taxon>Clostridia</taxon>
        <taxon>Eubacteriales</taxon>
        <taxon>Oscillospiraceae</taxon>
        <taxon>Bittarella (ex Durand et al. 2017)</taxon>
    </lineage>
</organism>
<evidence type="ECO:0000313" key="4">
    <source>
        <dbReference type="EMBL" id="SHF83411.1"/>
    </source>
</evidence>
<feature type="region of interest" description="Disordered" evidence="1">
    <location>
        <begin position="890"/>
        <end position="922"/>
    </location>
</feature>
<feature type="region of interest" description="Disordered" evidence="1">
    <location>
        <begin position="624"/>
        <end position="659"/>
    </location>
</feature>
<dbReference type="EMBL" id="WWVX01000007">
    <property type="protein sequence ID" value="MZL70142.1"/>
    <property type="molecule type" value="Genomic_DNA"/>
</dbReference>
<name>A0AAQ1MC68_9FIRM</name>
<comment type="caution">
    <text evidence="4">The sequence shown here is derived from an EMBL/GenBank/DDBJ whole genome shotgun (WGS) entry which is preliminary data.</text>
</comment>
<reference evidence="3 6" key="3">
    <citation type="journal article" date="2019" name="Nat. Med.">
        <title>A library of human gut bacterial isolates paired with longitudinal multiomics data enables mechanistic microbiome research.</title>
        <authorList>
            <person name="Poyet M."/>
            <person name="Groussin M."/>
            <person name="Gibbons S.M."/>
            <person name="Avila-Pacheco J."/>
            <person name="Jiang X."/>
            <person name="Kearney S.M."/>
            <person name="Perrotta A.R."/>
            <person name="Berdy B."/>
            <person name="Zhao S."/>
            <person name="Lieberman T.D."/>
            <person name="Swanson P.K."/>
            <person name="Smith M."/>
            <person name="Roesemann S."/>
            <person name="Alexander J.E."/>
            <person name="Rich S.A."/>
            <person name="Livny J."/>
            <person name="Vlamakis H."/>
            <person name="Clish C."/>
            <person name="Bullock K."/>
            <person name="Deik A."/>
            <person name="Scott J."/>
            <person name="Pierce K.A."/>
            <person name="Xavier R.J."/>
            <person name="Alm E.J."/>
        </authorList>
    </citation>
    <scope>NUCLEOTIDE SEQUENCE [LARGE SCALE GENOMIC DNA]</scope>
    <source>
        <strain evidence="3 6">BIOML-A2</strain>
    </source>
</reference>
<feature type="transmembrane region" description="Helical" evidence="2">
    <location>
        <begin position="1176"/>
        <end position="1193"/>
    </location>
</feature>
<sequence length="1269" mass="137588">MKLAEREGRNPRRQRRGAKGKPLWSRLGALALAAAFVLTCIPPVQRTAQASVATTDYEKVFKIRNTGGAPTSYNGNGNFTLARTDSPLYWRKNAYNDPSGKTSDSFGGFQTINALSLNCNWTVTATFRSSPPVKDPNNYYTNSDFGFSLNKDPVPFDQGDLYWMWYSRGRGVYSASGIDATNTENGTFRTGWKKDGAYQEPTYTGGPVGAYNNASHQLTLSYNCKKDELTIKLGSVTGTQGYIRQAAFPGGKVYLSVWGQIEWDWNAQIPNMQIDCHFDSFGYPDFDPAIQNITLYKDGTNQVVGANDVVTPGTVLRVESTVKNKASGAGGQTFDLHLKTSDDTKNYPTQGLQFIADNKHPTSVGGTSVTTSKNGYTIDGQYGIPITMVGNTEYKVVYYVKVTESSGQAVKLGQMLEDDVLANRDYIGTTLLNERPLEPLDPDDPASNTQVPGSDYHYTRLPKANENGWNKDDVTVQFFAGDFDQFTITPQTGSAVTLADQESQLYDQEQIYSPITYQAKDTGTGAVSTKVNDLVKVDKTAPTLSFDQDTGVLTATDGLSGVWRLYRKGTDGQFAPVKTFSLTGATGNQSGAGSQTYTATQNGIYLVEDAAGNRSQPLAVQVSEPPVVERPEDPDIPPVGPPLDPDREPVPEGEEPALDPETGLLHRTIEETVTEVISVDPPLYGGSFDRTVVDGMLAYRYAVPAGSTAQVAVKDKEGADITAQGQYLDTTKPGGVDIFYTLTDGDGNTTQIILHYRLVKARPPQVDPADPDAPLPGPEVDPIDPDDPEGPVKAIYKDSLTELIRESGVMDKAAAQALMEERYHFTYPDAAGQSVQVELEDRNGDPIEEIDLTRVGDYLIRYIATDANGNQTAVELSYHLISRVPPVIVPPEDGELVGPTPADPDDPLTPLPDGEEPDPEKPSALLYEDEYTEYIKDSVLDQAAALSWMEERYGASSPVGAALTGSVSLYDSKGDPVEQIDQSRVGDYLLIYTVTDQDGNRVSVKLKYHLISKTPPAVVPSDPEHSLPDPIPLPDPVPGSQKKHWNIRDHLEEEVRSGSWSKADILHWMAQQYTVSSNQADGSLTYDLLLFDQDGRPAEEIDLARPGSCTFYYTATDSVGNTTTVQLTYKLTDRQITGPVGPADPDGADGSGGAPNGGGNSPYTGLLGGRGVGNCWVHWLALLLMAAVALYTIRRRRRTGADAERVGDERPGLLGRDLFFYSLVSALAALLYLLRGCALDGIALLAVAAVVVASAIAVSRRKAEGESEH</sequence>
<proteinExistence type="predicted"/>
<dbReference type="Proteomes" id="UP000474718">
    <property type="component" value="Unassembled WGS sequence"/>
</dbReference>
<keyword evidence="2" id="KW-1133">Transmembrane helix</keyword>
<evidence type="ECO:0000256" key="1">
    <source>
        <dbReference type="SAM" id="MobiDB-lite"/>
    </source>
</evidence>
<evidence type="ECO:0000313" key="6">
    <source>
        <dbReference type="Proteomes" id="UP000474718"/>
    </source>
</evidence>
<gene>
    <name evidence="3" type="ORF">GT747_10295</name>
    <name evidence="4" type="ORF">SAMN05444424_0854</name>
</gene>
<feature type="transmembrane region" description="Helical" evidence="2">
    <location>
        <begin position="1241"/>
        <end position="1259"/>
    </location>
</feature>
<protein>
    <recommendedName>
        <fullName evidence="7">DUF5011 domain-containing protein</fullName>
    </recommendedName>
</protein>
<feature type="region of interest" description="Disordered" evidence="1">
    <location>
        <begin position="434"/>
        <end position="455"/>
    </location>
</feature>
<feature type="region of interest" description="Disordered" evidence="1">
    <location>
        <begin position="763"/>
        <end position="790"/>
    </location>
</feature>
<feature type="compositionally biased region" description="Basic and acidic residues" evidence="1">
    <location>
        <begin position="1"/>
        <end position="10"/>
    </location>
</feature>
<keyword evidence="2" id="KW-0472">Membrane</keyword>
<evidence type="ECO:0000313" key="3">
    <source>
        <dbReference type="EMBL" id="MZL70142.1"/>
    </source>
</evidence>
<evidence type="ECO:0000313" key="5">
    <source>
        <dbReference type="Proteomes" id="UP000184089"/>
    </source>
</evidence>
<dbReference type="Proteomes" id="UP000184089">
    <property type="component" value="Unassembled WGS sequence"/>
</dbReference>
<dbReference type="EMBL" id="FQVY01000001">
    <property type="protein sequence ID" value="SHF83411.1"/>
    <property type="molecule type" value="Genomic_DNA"/>
</dbReference>
<feature type="region of interest" description="Disordered" evidence="1">
    <location>
        <begin position="1136"/>
        <end position="1157"/>
    </location>
</feature>
<keyword evidence="2" id="KW-0812">Transmembrane</keyword>
<dbReference type="AlphaFoldDB" id="A0AAQ1MC68"/>
<dbReference type="RefSeq" id="WP_021661213.1">
    <property type="nucleotide sequence ID" value="NZ_FQVY01000001.1"/>
</dbReference>
<feature type="transmembrane region" description="Helical" evidence="2">
    <location>
        <begin position="1214"/>
        <end position="1235"/>
    </location>
</feature>
<keyword evidence="6" id="KW-1185">Reference proteome</keyword>
<reference evidence="5" key="1">
    <citation type="submission" date="2016-11" db="EMBL/GenBank/DDBJ databases">
        <authorList>
            <person name="Jaros S."/>
            <person name="Januszkiewicz K."/>
            <person name="Wedrychowicz H."/>
        </authorList>
    </citation>
    <scope>NUCLEOTIDE SEQUENCE [LARGE SCALE GENOMIC DNA]</scope>
    <source>
        <strain evidence="5">DSM 4029</strain>
    </source>
</reference>
<feature type="region of interest" description="Disordered" evidence="1">
    <location>
        <begin position="1"/>
        <end position="20"/>
    </location>
</feature>
<evidence type="ECO:0008006" key="7">
    <source>
        <dbReference type="Google" id="ProtNLM"/>
    </source>
</evidence>